<protein>
    <recommendedName>
        <fullName evidence="4">PilY1 beta-propeller domain-containing protein</fullName>
    </recommendedName>
</protein>
<dbReference type="InterPro" id="IPR008707">
    <property type="entry name" value="B-propeller_PilY1"/>
</dbReference>
<sequence>MSSSNKNTGRPASKVLSLLAGFLVAGYVSSPVYAFTPFQAPLLSTAAVTPNVMLLLDNSGSMNTVIFHSGYNPKIDYPTAMYCKSGTSCDVTNVDHWTDTASISGHSRVAQGGCSAGYYKLGAKNKFTVRKNTVYYPGSAAQTVCIPFPTVVQTNSTGSTADEADLPKNYLEYLVQGLLAGTITASDIPTGHRMGVAKTVAKQIISDNISGVRFGLASFRPGNTASGSTGETYEQQGGIVVSGLGAVKTTLDSNVNSLYGTTYTPLSEAYYDVVRYYRGLASSYNTAPTTLTDQVQYRCQKNFGIVVTDGAPTYDSKFFNTSTDPDRDNSSVAGTNNLPDWDGLSPSPPTAYSDGDTSLGLGSEGSTYYLDDIAKFAYDIDIRPTASTLDLAGKSFETVAFNQQNIKTYTVGFAQDNQMLKDAAQYGHGKYYTASDSAGLTSALSQALNEISAQAGSGGAGASSSSSLTTSTRYYKTLYDPADWRGTIEAYALSATTGRLVSRVWTTDNTITPSSNGASYQTYNTATNNVVALSYTNVSPAQQTVLSTSLPTGVTGTQLVEWSKGTAVTGLRSRTVLLGDVINSTLERLSSTERLASSITGDTSYDSYVSAKASMTDSLLVNSNDGFFHVINAGTGGHRYAYMPSSVFSSLHTVAATDYATSGGHKFMVDGGITVADAQLGSNWATVAVSGMGGGGKSMFAVKLFSAGNNAISGLWEITAPATSTPTNSWNDLGYTYSKPLVARNASNEWVAIFGNGYGSHLGKASLYVVNLSTGALIQEIVVDANASGTAPNGLSAPQMVVNAQYQVQKVYAGDLRGNLWEFDLSGATGSVANSGTPLFEAGVDHPITARPLVVEHPNGGHLVLFGTGKLMEAADKLSTTLQTFYGIWDKNATSGTVASSSLVAQSFTSSSVITANGESQTYYNTSENSVDWDTKRGWYLPLSLNNVLQGERVIYPAQTTMGRVIFVTAKVDANDPCESTGSGKLVELDAISGKMLSYPVLDTNGDGVVDTNDTRVSGLGIDDGLPGQPVIIDAGDQKDTQGKYILKSTGAVTVVDECGEVNNGQCGAITQSRRIMWRQLQ</sequence>
<dbReference type="Pfam" id="PF05567">
    <property type="entry name" value="T4P_PilY1"/>
    <property type="match status" value="1"/>
</dbReference>
<dbReference type="Proteomes" id="UP000744555">
    <property type="component" value="Unassembled WGS sequence"/>
</dbReference>
<accession>A0ABR7S5M1</accession>
<evidence type="ECO:0000256" key="2">
    <source>
        <dbReference type="ARBA" id="ARBA00022837"/>
    </source>
</evidence>
<reference evidence="5 6" key="1">
    <citation type="submission" date="2016-06" db="EMBL/GenBank/DDBJ databases">
        <authorList>
            <person name="Ramos C."/>
            <person name="Pintado A."/>
            <person name="Crespo-Gomez J.I."/>
        </authorList>
    </citation>
    <scope>NUCLEOTIDE SEQUENCE [LARGE SCALE GENOMIC DNA]</scope>
    <source>
        <strain evidence="5 6">AVO110</strain>
    </source>
</reference>
<gene>
    <name evidence="5" type="ORF">A9179_18370</name>
</gene>
<evidence type="ECO:0000313" key="6">
    <source>
        <dbReference type="Proteomes" id="UP000744555"/>
    </source>
</evidence>
<evidence type="ECO:0000256" key="1">
    <source>
        <dbReference type="ARBA" id="ARBA00022723"/>
    </source>
</evidence>
<comment type="caution">
    <text evidence="5">The sequence shown here is derived from an EMBL/GenBank/DDBJ whole genome shotgun (WGS) entry which is preliminary data.</text>
</comment>
<evidence type="ECO:0000256" key="3">
    <source>
        <dbReference type="SAM" id="MobiDB-lite"/>
    </source>
</evidence>
<dbReference type="RefSeq" id="WP_187807712.1">
    <property type="nucleotide sequence ID" value="NZ_LZEU01000001.1"/>
</dbReference>
<evidence type="ECO:0000259" key="4">
    <source>
        <dbReference type="Pfam" id="PF05567"/>
    </source>
</evidence>
<evidence type="ECO:0000313" key="5">
    <source>
        <dbReference type="EMBL" id="MBC9252239.1"/>
    </source>
</evidence>
<dbReference type="EMBL" id="LZEU01000001">
    <property type="protein sequence ID" value="MBC9252239.1"/>
    <property type="molecule type" value="Genomic_DNA"/>
</dbReference>
<organism evidence="5 6">
    <name type="scientific">Aquipseudomonas alcaligenes</name>
    <name type="common">Pseudomonas alcaligenes</name>
    <dbReference type="NCBI Taxonomy" id="43263"/>
    <lineage>
        <taxon>Bacteria</taxon>
        <taxon>Pseudomonadati</taxon>
        <taxon>Pseudomonadota</taxon>
        <taxon>Gammaproteobacteria</taxon>
        <taxon>Pseudomonadales</taxon>
        <taxon>Pseudomonadaceae</taxon>
        <taxon>Aquipseudomonas</taxon>
    </lineage>
</organism>
<feature type="domain" description="PilY1 beta-propeller" evidence="4">
    <location>
        <begin position="578"/>
        <end position="901"/>
    </location>
</feature>
<keyword evidence="6" id="KW-1185">Reference proteome</keyword>
<dbReference type="Gene3D" id="3.40.50.410">
    <property type="entry name" value="von Willebrand factor, type A domain"/>
    <property type="match status" value="1"/>
</dbReference>
<name>A0ABR7S5M1_AQUAC</name>
<dbReference type="InterPro" id="IPR036465">
    <property type="entry name" value="vWFA_dom_sf"/>
</dbReference>
<keyword evidence="1" id="KW-0479">Metal-binding</keyword>
<keyword evidence="2" id="KW-0106">Calcium</keyword>
<proteinExistence type="predicted"/>
<feature type="region of interest" description="Disordered" evidence="3">
    <location>
        <begin position="318"/>
        <end position="357"/>
    </location>
</feature>